<reference evidence="1 2" key="1">
    <citation type="submission" date="2012-01" db="EMBL/GenBank/DDBJ databases">
        <title>The Genome Sequence of Scardovia wiggsiae F0424.</title>
        <authorList>
            <consortium name="The Broad Institute Genome Sequencing Platform"/>
            <person name="Earl A."/>
            <person name="Ward D."/>
            <person name="Feldgarden M."/>
            <person name="Gevers D."/>
            <person name="Izard J."/>
            <person name="Ganesan A."/>
            <person name="Baranova O.V."/>
            <person name="Blanton J.M."/>
            <person name="Tanner A.C."/>
            <person name="Mathney J."/>
            <person name="Dewhirst F.E."/>
            <person name="Young S.K."/>
            <person name="Zeng Q."/>
            <person name="Gargeya S."/>
            <person name="Fitzgerald M."/>
            <person name="Haas B."/>
            <person name="Abouelleil A."/>
            <person name="Alvarado L."/>
            <person name="Arachchi H.M."/>
            <person name="Berlin A."/>
            <person name="Chapman S.B."/>
            <person name="Gearin G."/>
            <person name="Goldberg J."/>
            <person name="Griggs A."/>
            <person name="Gujja S."/>
            <person name="Hansen M."/>
            <person name="Heiman D."/>
            <person name="Howarth C."/>
            <person name="Larimer J."/>
            <person name="Lui A."/>
            <person name="MacDonald P.J.P."/>
            <person name="McCowen C."/>
            <person name="Montmayeur A."/>
            <person name="Murphy C."/>
            <person name="Neiman D."/>
            <person name="Pearson M."/>
            <person name="Priest M."/>
            <person name="Roberts A."/>
            <person name="Saif S."/>
            <person name="Shea T."/>
            <person name="Sisk P."/>
            <person name="Stolte C."/>
            <person name="Sykes S."/>
            <person name="Wortman J."/>
            <person name="Nusbaum C."/>
            <person name="Birren B."/>
        </authorList>
    </citation>
    <scope>NUCLEOTIDE SEQUENCE [LARGE SCALE GENOMIC DNA]</scope>
    <source>
        <strain evidence="1 2">F0424</strain>
    </source>
</reference>
<sequence>MTGLLVVVLFVFGIGTVGFAAVLQYRRHEAQEYHQRVQRSLEVQSGSTWIYLNKYKGGAFEPDDPPGSNPDAEFKEFVYKCGGSYTCTGFSFTAKVRPFLKAALEQYAKEVQGKDIPTIRKIEDSVGHPAYVFAPYDYSSGTPKTRPPASVKSFLSWLAQPPKLIYTYDSPNGSHKKGDEVPEGQFKNNWSCIKNLFPGTRFAK</sequence>
<dbReference type="Proteomes" id="UP000006415">
    <property type="component" value="Unassembled WGS sequence"/>
</dbReference>
<gene>
    <name evidence="1" type="ORF">HMPREF9156_00190</name>
</gene>
<dbReference type="AlphaFoldDB" id="J0X217"/>
<comment type="caution">
    <text evidence="1">The sequence shown here is derived from an EMBL/GenBank/DDBJ whole genome shotgun (WGS) entry which is preliminary data.</text>
</comment>
<evidence type="ECO:0000313" key="2">
    <source>
        <dbReference type="Proteomes" id="UP000006415"/>
    </source>
</evidence>
<keyword evidence="2" id="KW-1185">Reference proteome</keyword>
<proteinExistence type="predicted"/>
<dbReference type="STRING" id="857290.HMPREF9156_00190"/>
<dbReference type="EMBL" id="AGZS01000001">
    <property type="protein sequence ID" value="EJD65426.1"/>
    <property type="molecule type" value="Genomic_DNA"/>
</dbReference>
<organism evidence="1 2">
    <name type="scientific">Scardovia wiggsiae F0424</name>
    <dbReference type="NCBI Taxonomy" id="857290"/>
    <lineage>
        <taxon>Bacteria</taxon>
        <taxon>Bacillati</taxon>
        <taxon>Actinomycetota</taxon>
        <taxon>Actinomycetes</taxon>
        <taxon>Bifidobacteriales</taxon>
        <taxon>Bifidobacteriaceae</taxon>
        <taxon>Scardovia</taxon>
    </lineage>
</organism>
<name>J0X217_9BIFI</name>
<dbReference type="HOGENOM" id="CLU_1348142_0_0_11"/>
<evidence type="ECO:0000313" key="1">
    <source>
        <dbReference type="EMBL" id="EJD65426.1"/>
    </source>
</evidence>
<accession>J0X217</accession>
<protein>
    <submittedName>
        <fullName evidence="1">Uncharacterized protein</fullName>
    </submittedName>
</protein>